<dbReference type="STRING" id="917.SAMN05216326_1358"/>
<accession>A0A1H8CWS3</accession>
<dbReference type="PROSITE" id="PS50043">
    <property type="entry name" value="HTH_LUXR_2"/>
    <property type="match status" value="1"/>
</dbReference>
<dbReference type="InterPro" id="IPR000792">
    <property type="entry name" value="Tscrpt_reg_LuxR_C"/>
</dbReference>
<dbReference type="PANTHER" id="PTHR43214:SF38">
    <property type="entry name" value="NITRATE_NITRITE RESPONSE REGULATOR PROTEIN NARL"/>
    <property type="match status" value="1"/>
</dbReference>
<dbReference type="PANTHER" id="PTHR43214">
    <property type="entry name" value="TWO-COMPONENT RESPONSE REGULATOR"/>
    <property type="match status" value="1"/>
</dbReference>
<dbReference type="InterPro" id="IPR036388">
    <property type="entry name" value="WH-like_DNA-bd_sf"/>
</dbReference>
<evidence type="ECO:0000313" key="4">
    <source>
        <dbReference type="Proteomes" id="UP000199459"/>
    </source>
</evidence>
<evidence type="ECO:0000313" key="3">
    <source>
        <dbReference type="EMBL" id="SEM98778.1"/>
    </source>
</evidence>
<gene>
    <name evidence="3" type="ORF">SAMN05216325_105144</name>
</gene>
<evidence type="ECO:0000259" key="2">
    <source>
        <dbReference type="PROSITE" id="PS50043"/>
    </source>
</evidence>
<dbReference type="OrthoDB" id="9794397at2"/>
<proteinExistence type="predicted"/>
<dbReference type="GO" id="GO:0003677">
    <property type="term" value="F:DNA binding"/>
    <property type="evidence" value="ECO:0007669"/>
    <property type="project" value="UniProtKB-KW"/>
</dbReference>
<dbReference type="SMART" id="SM00421">
    <property type="entry name" value="HTH_LUXR"/>
    <property type="match status" value="1"/>
</dbReference>
<dbReference type="Gene3D" id="3.40.50.2300">
    <property type="match status" value="1"/>
</dbReference>
<dbReference type="PRINTS" id="PR00038">
    <property type="entry name" value="HTHLUXR"/>
</dbReference>
<dbReference type="CDD" id="cd06170">
    <property type="entry name" value="LuxR_C_like"/>
    <property type="match status" value="1"/>
</dbReference>
<dbReference type="InterPro" id="IPR039420">
    <property type="entry name" value="WalR-like"/>
</dbReference>
<feature type="domain" description="HTH luxR-type" evidence="2">
    <location>
        <begin position="154"/>
        <end position="219"/>
    </location>
</feature>
<dbReference type="AlphaFoldDB" id="A0A1H8CWS3"/>
<organism evidence="3 4">
    <name type="scientific">Nitrosomonas marina</name>
    <dbReference type="NCBI Taxonomy" id="917"/>
    <lineage>
        <taxon>Bacteria</taxon>
        <taxon>Pseudomonadati</taxon>
        <taxon>Pseudomonadota</taxon>
        <taxon>Betaproteobacteria</taxon>
        <taxon>Nitrosomonadales</taxon>
        <taxon>Nitrosomonadaceae</taxon>
        <taxon>Nitrosomonas</taxon>
    </lineage>
</organism>
<dbReference type="InterPro" id="IPR016032">
    <property type="entry name" value="Sig_transdc_resp-reg_C-effctor"/>
</dbReference>
<dbReference type="Proteomes" id="UP000199459">
    <property type="component" value="Unassembled WGS sequence"/>
</dbReference>
<reference evidence="3 4" key="1">
    <citation type="submission" date="2016-10" db="EMBL/GenBank/DDBJ databases">
        <authorList>
            <person name="de Groot N.N."/>
        </authorList>
    </citation>
    <scope>NUCLEOTIDE SEQUENCE [LARGE SCALE GENOMIC DNA]</scope>
    <source>
        <strain evidence="3 4">Nm22</strain>
    </source>
</reference>
<sequence>MLINLKLMLITLASSNTALITHWENCIFGLSSTCTVNNPRQLKDRIIRTNPDLLLLDYAFFGQDLQKEILNITSLNSKLKIIIFGPEIDDNEEWVLFKCGARGNCHYDMDPKQINLAIKAVQKGELWIRRSLTSYMLQELVEVTLEKDRIETAIHDLLSNLTKREYEIATLVGRGESNKRIANRLDITERTVKAHLTEIFRKLQITDRIKLALMMKDTVSSLKPSQANQTFRDPTFFA</sequence>
<dbReference type="Gene3D" id="1.10.10.10">
    <property type="entry name" value="Winged helix-like DNA-binding domain superfamily/Winged helix DNA-binding domain"/>
    <property type="match status" value="1"/>
</dbReference>
<keyword evidence="1 3" id="KW-0238">DNA-binding</keyword>
<name>A0A1H8CWS3_9PROT</name>
<dbReference type="InterPro" id="IPR011006">
    <property type="entry name" value="CheY-like_superfamily"/>
</dbReference>
<dbReference type="SUPFAM" id="SSF52172">
    <property type="entry name" value="CheY-like"/>
    <property type="match status" value="1"/>
</dbReference>
<dbReference type="GO" id="GO:0006355">
    <property type="term" value="P:regulation of DNA-templated transcription"/>
    <property type="evidence" value="ECO:0007669"/>
    <property type="project" value="InterPro"/>
</dbReference>
<evidence type="ECO:0000256" key="1">
    <source>
        <dbReference type="ARBA" id="ARBA00023125"/>
    </source>
</evidence>
<dbReference type="Pfam" id="PF00196">
    <property type="entry name" value="GerE"/>
    <property type="match status" value="1"/>
</dbReference>
<dbReference type="EMBL" id="FOCP01000005">
    <property type="protein sequence ID" value="SEM98778.1"/>
    <property type="molecule type" value="Genomic_DNA"/>
</dbReference>
<dbReference type="SUPFAM" id="SSF46894">
    <property type="entry name" value="C-terminal effector domain of the bipartite response regulators"/>
    <property type="match status" value="1"/>
</dbReference>
<protein>
    <submittedName>
        <fullName evidence="3">DNA-binding response regulator, NarL/FixJ family, contains REC and HTH domains</fullName>
    </submittedName>
</protein>